<dbReference type="SUPFAM" id="SSF56112">
    <property type="entry name" value="Protein kinase-like (PK-like)"/>
    <property type="match status" value="2"/>
</dbReference>
<dbReference type="CDD" id="cd14066">
    <property type="entry name" value="STKc_IRAK"/>
    <property type="match status" value="1"/>
</dbReference>
<dbReference type="PROSITE" id="PS00109">
    <property type="entry name" value="PROTEIN_KINASE_TYR"/>
    <property type="match status" value="1"/>
</dbReference>
<dbReference type="InterPro" id="IPR000719">
    <property type="entry name" value="Prot_kinase_dom"/>
</dbReference>
<dbReference type="PANTHER" id="PTHR45621">
    <property type="entry name" value="OS01G0588500 PROTEIN-RELATED"/>
    <property type="match status" value="1"/>
</dbReference>
<dbReference type="EC" id="2.7.11.1" evidence="1"/>
<evidence type="ECO:0000256" key="2">
    <source>
        <dbReference type="ARBA" id="ARBA00022679"/>
    </source>
</evidence>
<evidence type="ECO:0000313" key="10">
    <source>
        <dbReference type="Proteomes" id="UP000238479"/>
    </source>
</evidence>
<feature type="region of interest" description="Disordered" evidence="7">
    <location>
        <begin position="331"/>
        <end position="363"/>
    </location>
</feature>
<proteinExistence type="predicted"/>
<dbReference type="Pfam" id="PF00069">
    <property type="entry name" value="Pkinase"/>
    <property type="match status" value="2"/>
</dbReference>
<evidence type="ECO:0000259" key="8">
    <source>
        <dbReference type="PROSITE" id="PS50011"/>
    </source>
</evidence>
<dbReference type="Gramene" id="PRQ59182">
    <property type="protein sequence ID" value="PRQ59182"/>
    <property type="gene ID" value="RchiOBHm_Chr1g0367351"/>
</dbReference>
<organism evidence="9 10">
    <name type="scientific">Rosa chinensis</name>
    <name type="common">China rose</name>
    <dbReference type="NCBI Taxonomy" id="74649"/>
    <lineage>
        <taxon>Eukaryota</taxon>
        <taxon>Viridiplantae</taxon>
        <taxon>Streptophyta</taxon>
        <taxon>Embryophyta</taxon>
        <taxon>Tracheophyta</taxon>
        <taxon>Spermatophyta</taxon>
        <taxon>Magnoliopsida</taxon>
        <taxon>eudicotyledons</taxon>
        <taxon>Gunneridae</taxon>
        <taxon>Pentapetalae</taxon>
        <taxon>rosids</taxon>
        <taxon>fabids</taxon>
        <taxon>Rosales</taxon>
        <taxon>Rosaceae</taxon>
        <taxon>Rosoideae</taxon>
        <taxon>Rosoideae incertae sedis</taxon>
        <taxon>Rosa</taxon>
    </lineage>
</organism>
<evidence type="ECO:0000256" key="1">
    <source>
        <dbReference type="ARBA" id="ARBA00012513"/>
    </source>
</evidence>
<keyword evidence="5 6" id="KW-0067">ATP-binding</keyword>
<dbReference type="Proteomes" id="UP000238479">
    <property type="component" value="Chromosome 1"/>
</dbReference>
<evidence type="ECO:0000256" key="3">
    <source>
        <dbReference type="ARBA" id="ARBA00022741"/>
    </source>
</evidence>
<keyword evidence="10" id="KW-1185">Reference proteome</keyword>
<dbReference type="InterPro" id="IPR011009">
    <property type="entry name" value="Kinase-like_dom_sf"/>
</dbReference>
<dbReference type="AlphaFoldDB" id="A0A2P6SKH5"/>
<dbReference type="GO" id="GO:0004674">
    <property type="term" value="F:protein serine/threonine kinase activity"/>
    <property type="evidence" value="ECO:0007669"/>
    <property type="project" value="UniProtKB-EC"/>
</dbReference>
<sequence>MNNRKHSLPAVSSAAVSSCPRTEGEILLRRFFLNELKMATWNFHPDNMVGEGGFGSVFKGWVDDSSAAANPGKGMLIAVKRINKEGFLGHEQWLAEIYYLGRLRHPNLVKLLGYCFEDGHRLLVFEFMSRGGLDNHIFGRDSCLQPLSWNLRMKISLEAANVLAFLHNGEETVVHRDITSSNILLDSTYNAKLADFGLAKDGPTGDKSHVSTAVMGTHGYAAPEYIATGHLTAKCDVYGFGVVMLEMLSGRRSLDQSLPTVQQNLVDWAKPYLASKRRVLKVFDPCLKGQYSVAGALKAANLAKQCLSEEPEFRPNMTEVVKALEQLQGPEDMKGLKIPQNEPCQSPRANSSNRRRSTRRATMSGGIRTSVKGFLNAKRLALSAEIDTVHETNETITLNFSALQAAADSVDKKKAQEKSIASTSYGLSIYDGSFPMFNSAPKLFFLFLICITNLNIVSCTNMLQFAYLNSFCCAIEGSMLPSSPRTQNEILPRRFFYNELKTATWNFHPVNMVGEGCYGRVFKGWIDDNTSTSAKPGSGMLIAVKTIKGEGLRGQKEWLTEIYYLGRLRHPNVVKLLGYCFDDDHRLLVYEFMAKGNLEFRLVGWVSYLQPLSWILRMKIALGAAKALAFIHNSEGKVIHRDFKSSNILLDSNYNAKLADFGFAKDGPAGDSSHVSTRVMGTYGYAAPEYVATGHLTSKNDVYGYGVVMLELLTGKPVLDTSRPTREQDLVEWAKPYLDSKRRVLKILDARIKGQYSVAAARKAANLPNQCLSAEPELRPNMNEVVKELEQLQESGDIEGAGISHSEPCQSPYSNSSSVKSSWRSWISFSHVLTRVLGTHGYGAPDDVYGFGVVMLEMLSGR</sequence>
<dbReference type="InterPro" id="IPR050823">
    <property type="entry name" value="Plant_Ser_Thr_Prot_Kinase"/>
</dbReference>
<keyword evidence="3 6" id="KW-0547">Nucleotide-binding</keyword>
<dbReference type="FunFam" id="1.10.510.10:FF:000051">
    <property type="entry name" value="Receptor-like serine/threonine-protein kinase ALE2"/>
    <property type="match status" value="2"/>
</dbReference>
<feature type="binding site" evidence="6">
    <location>
        <position position="80"/>
    </location>
    <ligand>
        <name>ATP</name>
        <dbReference type="ChEBI" id="CHEBI:30616"/>
    </ligand>
</feature>
<evidence type="ECO:0000256" key="4">
    <source>
        <dbReference type="ARBA" id="ARBA00022777"/>
    </source>
</evidence>
<reference evidence="9 10" key="1">
    <citation type="journal article" date="2018" name="Nat. Genet.">
        <title>The Rosa genome provides new insights in the design of modern roses.</title>
        <authorList>
            <person name="Bendahmane M."/>
        </authorList>
    </citation>
    <scope>NUCLEOTIDE SEQUENCE [LARGE SCALE GENOMIC DNA]</scope>
    <source>
        <strain evidence="10">cv. Old Blush</strain>
    </source>
</reference>
<dbReference type="PROSITE" id="PS00107">
    <property type="entry name" value="PROTEIN_KINASE_ATP"/>
    <property type="match status" value="2"/>
</dbReference>
<dbReference type="EMBL" id="PDCK01000039">
    <property type="protein sequence ID" value="PRQ59182.1"/>
    <property type="molecule type" value="Genomic_DNA"/>
</dbReference>
<comment type="caution">
    <text evidence="9">The sequence shown here is derived from an EMBL/GenBank/DDBJ whole genome shotgun (WGS) entry which is preliminary data.</text>
</comment>
<dbReference type="PROSITE" id="PS50011">
    <property type="entry name" value="PROTEIN_KINASE_DOM"/>
    <property type="match status" value="2"/>
</dbReference>
<dbReference type="Gene3D" id="3.30.200.20">
    <property type="entry name" value="Phosphorylase Kinase, domain 1"/>
    <property type="match status" value="2"/>
</dbReference>
<dbReference type="PROSITE" id="PS00108">
    <property type="entry name" value="PROTEIN_KINASE_ST"/>
    <property type="match status" value="1"/>
</dbReference>
<feature type="binding site" evidence="6">
    <location>
        <position position="545"/>
    </location>
    <ligand>
        <name>ATP</name>
        <dbReference type="ChEBI" id="CHEBI:30616"/>
    </ligand>
</feature>
<dbReference type="FunFam" id="3.30.200.20:FF:000228">
    <property type="entry name" value="Serine/threonine-protein kinase BIK1"/>
    <property type="match status" value="2"/>
</dbReference>
<dbReference type="InterPro" id="IPR008266">
    <property type="entry name" value="Tyr_kinase_AS"/>
</dbReference>
<dbReference type="GO" id="GO:0005524">
    <property type="term" value="F:ATP binding"/>
    <property type="evidence" value="ECO:0007669"/>
    <property type="project" value="UniProtKB-UniRule"/>
</dbReference>
<dbReference type="Gene3D" id="1.10.510.10">
    <property type="entry name" value="Transferase(Phosphotransferase) domain 1"/>
    <property type="match status" value="2"/>
</dbReference>
<dbReference type="InterPro" id="IPR008271">
    <property type="entry name" value="Ser/Thr_kinase_AS"/>
</dbReference>
<evidence type="ECO:0000313" key="9">
    <source>
        <dbReference type="EMBL" id="PRQ59182.1"/>
    </source>
</evidence>
<keyword evidence="4 9" id="KW-0418">Kinase</keyword>
<feature type="domain" description="Protein kinase" evidence="8">
    <location>
        <begin position="43"/>
        <end position="327"/>
    </location>
</feature>
<dbReference type="OMA" id="LEDELHW"/>
<evidence type="ECO:0000256" key="5">
    <source>
        <dbReference type="ARBA" id="ARBA00022840"/>
    </source>
</evidence>
<accession>A0A2P6SKH5</accession>
<keyword evidence="2 9" id="KW-0808">Transferase</keyword>
<gene>
    <name evidence="9" type="ORF">RchiOBHm_Chr1g0367351</name>
</gene>
<name>A0A2P6SKH5_ROSCH</name>
<protein>
    <recommendedName>
        <fullName evidence="1">non-specific serine/threonine protein kinase</fullName>
        <ecNumber evidence="1">2.7.11.1</ecNumber>
    </recommendedName>
</protein>
<feature type="domain" description="Protein kinase" evidence="8">
    <location>
        <begin position="507"/>
        <end position="792"/>
    </location>
</feature>
<dbReference type="PROSITE" id="PS51257">
    <property type="entry name" value="PROKAR_LIPOPROTEIN"/>
    <property type="match status" value="1"/>
</dbReference>
<evidence type="ECO:0000256" key="6">
    <source>
        <dbReference type="PROSITE-ProRule" id="PRU10141"/>
    </source>
</evidence>
<dbReference type="InterPro" id="IPR017441">
    <property type="entry name" value="Protein_kinase_ATP_BS"/>
</dbReference>
<evidence type="ECO:0000256" key="7">
    <source>
        <dbReference type="SAM" id="MobiDB-lite"/>
    </source>
</evidence>